<dbReference type="PROSITE" id="PS51471">
    <property type="entry name" value="FE2OG_OXY"/>
    <property type="match status" value="1"/>
</dbReference>
<evidence type="ECO:0000313" key="5">
    <source>
        <dbReference type="Proteomes" id="UP001642360"/>
    </source>
</evidence>
<keyword evidence="1" id="KW-0479">Metal-binding</keyword>
<comment type="caution">
    <text evidence="4">The sequence shown here is derived from an EMBL/GenBank/DDBJ whole genome shotgun (WGS) entry which is preliminary data.</text>
</comment>
<keyword evidence="5" id="KW-1185">Reference proteome</keyword>
<evidence type="ECO:0000256" key="2">
    <source>
        <dbReference type="ARBA" id="ARBA00023004"/>
    </source>
</evidence>
<dbReference type="AlphaFoldDB" id="A0ABC8V0Q6"/>
<dbReference type="SUPFAM" id="SSF51197">
    <property type="entry name" value="Clavaminate synthase-like"/>
    <property type="match status" value="1"/>
</dbReference>
<evidence type="ECO:0000256" key="1">
    <source>
        <dbReference type="ARBA" id="ARBA00022723"/>
    </source>
</evidence>
<dbReference type="InterPro" id="IPR044861">
    <property type="entry name" value="IPNS-like_FE2OG_OXY"/>
</dbReference>
<organism evidence="4 5">
    <name type="scientific">Ilex paraguariensis</name>
    <name type="common">yerba mate</name>
    <dbReference type="NCBI Taxonomy" id="185542"/>
    <lineage>
        <taxon>Eukaryota</taxon>
        <taxon>Viridiplantae</taxon>
        <taxon>Streptophyta</taxon>
        <taxon>Embryophyta</taxon>
        <taxon>Tracheophyta</taxon>
        <taxon>Spermatophyta</taxon>
        <taxon>Magnoliopsida</taxon>
        <taxon>eudicotyledons</taxon>
        <taxon>Gunneridae</taxon>
        <taxon>Pentapetalae</taxon>
        <taxon>asterids</taxon>
        <taxon>campanulids</taxon>
        <taxon>Aquifoliales</taxon>
        <taxon>Aquifoliaceae</taxon>
        <taxon>Ilex</taxon>
    </lineage>
</organism>
<dbReference type="InterPro" id="IPR027443">
    <property type="entry name" value="IPNS-like_sf"/>
</dbReference>
<dbReference type="GO" id="GO:0046872">
    <property type="term" value="F:metal ion binding"/>
    <property type="evidence" value="ECO:0007669"/>
    <property type="project" value="UniProtKB-KW"/>
</dbReference>
<keyword evidence="2" id="KW-0408">Iron</keyword>
<evidence type="ECO:0000313" key="4">
    <source>
        <dbReference type="EMBL" id="CAK9186923.1"/>
    </source>
</evidence>
<gene>
    <name evidence="4" type="ORF">ILEXP_LOCUS57423</name>
</gene>
<dbReference type="InterPro" id="IPR050295">
    <property type="entry name" value="Plant_2OG-oxidoreductases"/>
</dbReference>
<dbReference type="Pfam" id="PF03171">
    <property type="entry name" value="2OG-FeII_Oxy"/>
    <property type="match status" value="1"/>
</dbReference>
<reference evidence="4 5" key="1">
    <citation type="submission" date="2024-02" db="EMBL/GenBank/DDBJ databases">
        <authorList>
            <person name="Vignale AGUSTIN F."/>
            <person name="Sosa J E."/>
            <person name="Modenutti C."/>
        </authorList>
    </citation>
    <scope>NUCLEOTIDE SEQUENCE [LARGE SCALE GENOMIC DNA]</scope>
</reference>
<dbReference type="PANTHER" id="PTHR47991">
    <property type="entry name" value="OXOGLUTARATE/IRON-DEPENDENT DIOXYGENASE"/>
    <property type="match status" value="1"/>
</dbReference>
<proteinExistence type="predicted"/>
<protein>
    <recommendedName>
        <fullName evidence="3">Fe2OG dioxygenase domain-containing protein</fullName>
    </recommendedName>
</protein>
<name>A0ABC8V0Q6_9AQUA</name>
<dbReference type="InterPro" id="IPR005123">
    <property type="entry name" value="Oxoglu/Fe-dep_dioxygenase_dom"/>
</dbReference>
<evidence type="ECO:0000259" key="3">
    <source>
        <dbReference type="PROSITE" id="PS51471"/>
    </source>
</evidence>
<feature type="domain" description="Fe2OG dioxygenase" evidence="3">
    <location>
        <begin position="22"/>
        <end position="120"/>
    </location>
</feature>
<dbReference type="Proteomes" id="UP001642360">
    <property type="component" value="Unassembled WGS sequence"/>
</dbReference>
<accession>A0ABC8V0Q6</accession>
<dbReference type="Gene3D" id="2.60.120.330">
    <property type="entry name" value="B-lactam Antibiotic, Isopenicillin N Synthase, Chain"/>
    <property type="match status" value="1"/>
</dbReference>
<sequence length="120" mass="13374">MELISLSLGLSANRLNGFFEDQTSYMRLNHYPTCPIPHLALGIGRHKDSGALAILAQDDVEGLEVKRKTNGEWIRVKPIHDAHIINVGDIIQKDPSSHGWPESGKHFVLIHGACLGEWSW</sequence>
<dbReference type="EMBL" id="CAUOFW020009724">
    <property type="protein sequence ID" value="CAK9186923.1"/>
    <property type="molecule type" value="Genomic_DNA"/>
</dbReference>